<dbReference type="Gene3D" id="3.40.50.720">
    <property type="entry name" value="NAD(P)-binding Rossmann-like Domain"/>
    <property type="match status" value="1"/>
</dbReference>
<feature type="compositionally biased region" description="Basic and acidic residues" evidence="2">
    <location>
        <begin position="1"/>
        <end position="26"/>
    </location>
</feature>
<organism evidence="6 7">
    <name type="scientific">Colletotrichum gloeosporioides</name>
    <name type="common">Anthracnose fungus</name>
    <name type="synonym">Glomerella cingulata</name>
    <dbReference type="NCBI Taxonomy" id="474922"/>
    <lineage>
        <taxon>Eukaryota</taxon>
        <taxon>Fungi</taxon>
        <taxon>Dikarya</taxon>
        <taxon>Ascomycota</taxon>
        <taxon>Pezizomycotina</taxon>
        <taxon>Sordariomycetes</taxon>
        <taxon>Hypocreomycetidae</taxon>
        <taxon>Glomerellales</taxon>
        <taxon>Glomerellaceae</taxon>
        <taxon>Colletotrichum</taxon>
        <taxon>Colletotrichum gloeosporioides species complex</taxon>
    </lineage>
</organism>
<reference evidence="6" key="2">
    <citation type="submission" date="2020-03" db="EMBL/GenBank/DDBJ databases">
        <authorList>
            <person name="Fu F.-F."/>
            <person name="Chen J."/>
        </authorList>
    </citation>
    <scope>NUCLEOTIDE SEQUENCE</scope>
    <source>
        <strain evidence="6">Lc1</strain>
    </source>
</reference>
<accession>A0A8H4CVN1</accession>
<dbReference type="InterPro" id="IPR036291">
    <property type="entry name" value="NAD(P)-bd_dom_sf"/>
</dbReference>
<feature type="compositionally biased region" description="Polar residues" evidence="2">
    <location>
        <begin position="46"/>
        <end position="55"/>
    </location>
</feature>
<dbReference type="GeneID" id="69010132"/>
<evidence type="ECO:0000259" key="5">
    <source>
        <dbReference type="Pfam" id="PF20237"/>
    </source>
</evidence>
<feature type="transmembrane region" description="Helical" evidence="3">
    <location>
        <begin position="329"/>
        <end position="349"/>
    </location>
</feature>
<evidence type="ECO:0000259" key="4">
    <source>
        <dbReference type="Pfam" id="PF01370"/>
    </source>
</evidence>
<feature type="transmembrane region" description="Helical" evidence="3">
    <location>
        <begin position="305"/>
        <end position="323"/>
    </location>
</feature>
<feature type="compositionally biased region" description="Polar residues" evidence="2">
    <location>
        <begin position="73"/>
        <end position="82"/>
    </location>
</feature>
<dbReference type="Pfam" id="PF20237">
    <property type="entry name" value="DUF6594"/>
    <property type="match status" value="1"/>
</dbReference>
<dbReference type="RefSeq" id="XP_045269953.1">
    <property type="nucleotide sequence ID" value="XM_045403050.1"/>
</dbReference>
<dbReference type="PANTHER" id="PTHR43000">
    <property type="entry name" value="DTDP-D-GLUCOSE 4,6-DEHYDRATASE-RELATED"/>
    <property type="match status" value="1"/>
</dbReference>
<gene>
    <name evidence="6" type="ORF">GCG54_00002971</name>
</gene>
<reference evidence="6" key="1">
    <citation type="journal article" date="2020" name="Phytopathology">
        <title>Genome sequence and comparative analysis of Colletotrichum gloeosporioides isolated from Liriodendron leaves.</title>
        <authorList>
            <person name="Fu F.F."/>
            <person name="Hao Z."/>
            <person name="Wang P."/>
            <person name="Lu Y."/>
            <person name="Xue L.J."/>
            <person name="Wei G."/>
            <person name="Tian Y."/>
            <person name="Baishi H."/>
            <person name="Xu H."/>
            <person name="Shi J."/>
            <person name="Cheng T."/>
            <person name="Wang G."/>
            <person name="Yi Y."/>
            <person name="Chen J."/>
        </authorList>
    </citation>
    <scope>NUCLEOTIDE SEQUENCE</scope>
    <source>
        <strain evidence="6">Lc1</strain>
    </source>
</reference>
<dbReference type="SUPFAM" id="SSF51735">
    <property type="entry name" value="NAD(P)-binding Rossmann-fold domains"/>
    <property type="match status" value="1"/>
</dbReference>
<dbReference type="Proteomes" id="UP000613401">
    <property type="component" value="Unassembled WGS sequence"/>
</dbReference>
<comment type="similarity">
    <text evidence="1">Belongs to the NAD(P)-dependent epimerase/dehydratase family.</text>
</comment>
<keyword evidence="3" id="KW-0812">Transmembrane</keyword>
<feature type="transmembrane region" description="Helical" evidence="3">
    <location>
        <begin position="356"/>
        <end position="374"/>
    </location>
</feature>
<keyword evidence="7" id="KW-1185">Reference proteome</keyword>
<feature type="domain" description="NAD-dependent epimerase/dehydratase" evidence="4">
    <location>
        <begin position="442"/>
        <end position="616"/>
    </location>
</feature>
<evidence type="ECO:0000256" key="1">
    <source>
        <dbReference type="ARBA" id="ARBA00007637"/>
    </source>
</evidence>
<feature type="compositionally biased region" description="Basic and acidic residues" evidence="2">
    <location>
        <begin position="60"/>
        <end position="72"/>
    </location>
</feature>
<dbReference type="Pfam" id="PF01370">
    <property type="entry name" value="Epimerase"/>
    <property type="match status" value="1"/>
</dbReference>
<sequence length="773" mass="85139">MSVYHDVEKEGCRTSIAEADHGDETASSRSRKRSYSGDFRRESPGSVYNNHSRPNSIRSVRRDRSASRDREYNSSISSQHVRSSFDSRVTESDQTPLPRNDRHTMHLDRDDPGDWAVNHHLPNLIARLDEPDTSFIASKLNYLSTKIREIQYGRKLGSTPMSTSSTSASGDGMRFRISFAEVQRMRIRKLQSQLVRHVVKMRLNGSESPGWEQTLEQYIKALQDHDYMESRSKSIRDPFLATGEYGVDNYVLNCNIDSALAKDITKRVDSLRPWDVRPAGANDPITGTRGSNVAKTWYRGFKERIVIAAAGGAFLVGPMWIMVLKNGLYASLISTTAFVTAFGILMAYFLDEAKDVLASTAAYAAVLVVFTNGVQAICGYSRPIDGILPLARQTNESRLNTMTNHHQTSTTSSQLLQSDSFNTSASTASHQITTMSSPEYDILVTGSSGHLGAALMLSLPSHGHTPFGIDILPSSTTTRTLSITDRAALTSVFTSHPSIKHIIHAATLHKPHVASHPKQAFIDTNITGTLALLETSSAHLPSLESFIFISTTSTYGSALAPAPGSPAAWITEPTPPVPKNIYGATKTAAEDLVRLHHLHTALPCLVLRTSRFFPEADDDPARRAEFPADANLKVCELAHRRLDIADAVSAVVCAVRRAREIGFGKYIVSAPPPFANDADTLARLNAGSDAEGVYRGCVPAAGAVFEKLGWRFPDRVDRVYDSARAVRELGWRPKWTFEKVVERLARGEDWRSELTHVVGKRGYHDVPTGVYTT</sequence>
<feature type="domain" description="DUF6594" evidence="5">
    <location>
        <begin position="270"/>
        <end position="368"/>
    </location>
</feature>
<keyword evidence="3" id="KW-1133">Transmembrane helix</keyword>
<dbReference type="EMBL" id="WVTB01000009">
    <property type="protein sequence ID" value="KAF3810794.1"/>
    <property type="molecule type" value="Genomic_DNA"/>
</dbReference>
<evidence type="ECO:0000256" key="3">
    <source>
        <dbReference type="SAM" id="Phobius"/>
    </source>
</evidence>
<protein>
    <recommendedName>
        <fullName evidence="8">NAD-dependent epimerase/dehydratase domain-containing protein</fullName>
    </recommendedName>
</protein>
<evidence type="ECO:0000313" key="6">
    <source>
        <dbReference type="EMBL" id="KAF3810794.1"/>
    </source>
</evidence>
<keyword evidence="3" id="KW-0472">Membrane</keyword>
<dbReference type="CDD" id="cd08946">
    <property type="entry name" value="SDR_e"/>
    <property type="match status" value="1"/>
</dbReference>
<evidence type="ECO:0000313" key="7">
    <source>
        <dbReference type="Proteomes" id="UP000613401"/>
    </source>
</evidence>
<evidence type="ECO:0008006" key="8">
    <source>
        <dbReference type="Google" id="ProtNLM"/>
    </source>
</evidence>
<dbReference type="AlphaFoldDB" id="A0A8H4CVN1"/>
<dbReference type="InterPro" id="IPR001509">
    <property type="entry name" value="Epimerase_deHydtase"/>
</dbReference>
<evidence type="ECO:0000256" key="2">
    <source>
        <dbReference type="SAM" id="MobiDB-lite"/>
    </source>
</evidence>
<dbReference type="InterPro" id="IPR046529">
    <property type="entry name" value="DUF6594"/>
</dbReference>
<comment type="caution">
    <text evidence="6">The sequence shown here is derived from an EMBL/GenBank/DDBJ whole genome shotgun (WGS) entry which is preliminary data.</text>
</comment>
<proteinExistence type="inferred from homology"/>
<name>A0A8H4CVN1_COLGL</name>
<feature type="region of interest" description="Disordered" evidence="2">
    <location>
        <begin position="1"/>
        <end position="107"/>
    </location>
</feature>